<evidence type="ECO:0000313" key="1">
    <source>
        <dbReference type="EMBL" id="KKR42723.1"/>
    </source>
</evidence>
<reference evidence="1 2" key="1">
    <citation type="journal article" date="2015" name="Nature">
        <title>rRNA introns, odd ribosomes, and small enigmatic genomes across a large radiation of phyla.</title>
        <authorList>
            <person name="Brown C.T."/>
            <person name="Hug L.A."/>
            <person name="Thomas B.C."/>
            <person name="Sharon I."/>
            <person name="Castelle C.J."/>
            <person name="Singh A."/>
            <person name="Wilkins M.J."/>
            <person name="Williams K.H."/>
            <person name="Banfield J.F."/>
        </authorList>
    </citation>
    <scope>NUCLEOTIDE SEQUENCE [LARGE SCALE GENOMIC DNA]</scope>
</reference>
<gene>
    <name evidence="1" type="ORF">UT77_C0001G0174</name>
</gene>
<evidence type="ECO:0000313" key="2">
    <source>
        <dbReference type="Proteomes" id="UP000034881"/>
    </source>
</evidence>
<organism evidence="1 2">
    <name type="scientific">Candidatus Daviesbacteria bacterium GW2011_GWC2_40_12</name>
    <dbReference type="NCBI Taxonomy" id="1618431"/>
    <lineage>
        <taxon>Bacteria</taxon>
        <taxon>Candidatus Daviesiibacteriota</taxon>
    </lineage>
</organism>
<comment type="caution">
    <text evidence="1">The sequence shown here is derived from an EMBL/GenBank/DDBJ whole genome shotgun (WGS) entry which is preliminary data.</text>
</comment>
<dbReference type="AlphaFoldDB" id="A0A0G0QRG2"/>
<protein>
    <submittedName>
        <fullName evidence="1">Uncharacterized protein</fullName>
    </submittedName>
</protein>
<proteinExistence type="predicted"/>
<name>A0A0G0QRG2_9BACT</name>
<accession>A0A0G0QRG2</accession>
<dbReference type="Proteomes" id="UP000034881">
    <property type="component" value="Unassembled WGS sequence"/>
</dbReference>
<dbReference type="EMBL" id="LBYB01000001">
    <property type="protein sequence ID" value="KKR42723.1"/>
    <property type="molecule type" value="Genomic_DNA"/>
</dbReference>
<sequence length="298" mass="32333">MDKLKSLIFLHKATVILAIVLILVAVGGVYAFGRFTSKSEGPLEEVDISFDAEGPYAALFPRRDGNALVLNLKRTGSYDGISYELAYTSKADETVVAGSKISDDEDNKNSLDTIDRGVVGNIDTKEKKGEYEQEILFGSCSKNVCKYDKGVENGTLTLHIKKGNKAYRMITQWHLQKPDVALGRLTSGDEHLVYEVEGDRQVLSNIGFTIINDLTGVPKLPSAKIVLGKVYSLNVPIAKQLPAGLISLELAENPSAGAKLYRYNGSKSEWQELSTKIEGSKLSAKADGAGIFAVLVSK</sequence>